<dbReference type="EMBL" id="CAKASE010000051">
    <property type="protein sequence ID" value="CAG9564521.1"/>
    <property type="molecule type" value="Genomic_DNA"/>
</dbReference>
<evidence type="ECO:0000256" key="3">
    <source>
        <dbReference type="ARBA" id="ARBA00022692"/>
    </source>
</evidence>
<evidence type="ECO:0000256" key="1">
    <source>
        <dbReference type="ARBA" id="ARBA00004141"/>
    </source>
</evidence>
<dbReference type="SUPFAM" id="SSF81321">
    <property type="entry name" value="Family A G protein-coupled receptor-like"/>
    <property type="match status" value="1"/>
</dbReference>
<dbReference type="Proteomes" id="UP000789524">
    <property type="component" value="Unassembled WGS sequence"/>
</dbReference>
<feature type="transmembrane region" description="Helical" evidence="9">
    <location>
        <begin position="84"/>
        <end position="104"/>
    </location>
</feature>
<evidence type="ECO:0000256" key="5">
    <source>
        <dbReference type="ARBA" id="ARBA00023040"/>
    </source>
</evidence>
<proteinExistence type="inferred from homology"/>
<keyword evidence="7" id="KW-0675">Receptor</keyword>
<evidence type="ECO:0000259" key="10">
    <source>
        <dbReference type="PROSITE" id="PS50262"/>
    </source>
</evidence>
<feature type="transmembrane region" description="Helical" evidence="9">
    <location>
        <begin position="163"/>
        <end position="181"/>
    </location>
</feature>
<evidence type="ECO:0000256" key="8">
    <source>
        <dbReference type="ARBA" id="ARBA00023224"/>
    </source>
</evidence>
<protein>
    <submittedName>
        <fullName evidence="11">(African queen) hypothetical protein</fullName>
    </submittedName>
</protein>
<accession>A0A8J2QKD4</accession>
<dbReference type="GO" id="GO:0005886">
    <property type="term" value="C:plasma membrane"/>
    <property type="evidence" value="ECO:0007669"/>
    <property type="project" value="TreeGrafter"/>
</dbReference>
<feature type="domain" description="G-protein coupled receptors family 1 profile" evidence="10">
    <location>
        <begin position="63"/>
        <end position="319"/>
    </location>
</feature>
<reference evidence="11" key="1">
    <citation type="submission" date="2021-09" db="EMBL/GenBank/DDBJ databases">
        <authorList>
            <person name="Martin H S."/>
        </authorList>
    </citation>
    <scope>NUCLEOTIDE SEQUENCE</scope>
</reference>
<evidence type="ECO:0000313" key="11">
    <source>
        <dbReference type="EMBL" id="CAG9564521.1"/>
    </source>
</evidence>
<feature type="transmembrane region" description="Helical" evidence="9">
    <location>
        <begin position="261"/>
        <end position="282"/>
    </location>
</feature>
<dbReference type="GO" id="GO:0004930">
    <property type="term" value="F:G protein-coupled receptor activity"/>
    <property type="evidence" value="ECO:0007669"/>
    <property type="project" value="UniProtKB-KW"/>
</dbReference>
<name>A0A8J2QKD4_9NEOP</name>
<feature type="transmembrane region" description="Helical" evidence="9">
    <location>
        <begin position="124"/>
        <end position="142"/>
    </location>
</feature>
<dbReference type="OrthoDB" id="9946013at2759"/>
<dbReference type="AlphaFoldDB" id="A0A8J2QKD4"/>
<organism evidence="11 12">
    <name type="scientific">Danaus chrysippus</name>
    <name type="common">African queen</name>
    <dbReference type="NCBI Taxonomy" id="151541"/>
    <lineage>
        <taxon>Eukaryota</taxon>
        <taxon>Metazoa</taxon>
        <taxon>Ecdysozoa</taxon>
        <taxon>Arthropoda</taxon>
        <taxon>Hexapoda</taxon>
        <taxon>Insecta</taxon>
        <taxon>Pterygota</taxon>
        <taxon>Neoptera</taxon>
        <taxon>Endopterygota</taxon>
        <taxon>Lepidoptera</taxon>
        <taxon>Glossata</taxon>
        <taxon>Ditrysia</taxon>
        <taxon>Papilionoidea</taxon>
        <taxon>Nymphalidae</taxon>
        <taxon>Danainae</taxon>
        <taxon>Danaini</taxon>
        <taxon>Danaina</taxon>
        <taxon>Danaus</taxon>
        <taxon>Anosia</taxon>
    </lineage>
</organism>
<evidence type="ECO:0000313" key="12">
    <source>
        <dbReference type="Proteomes" id="UP000789524"/>
    </source>
</evidence>
<sequence>MLCYEEHVYGIPRLLRNWSIDDLKELDTSLYPFPNTLWHVKSVEEVTLKASFMVLVGVTGIFLNSIILVILINNKWLWTASNYLVGNLAAVDLITLLFCPWLMLARDFYQQYVLKNFGCKFDGFLQATMLLANVAAIILVCYDRLAAAVLTSEAKITKSVAPKLIFTSWILSIVLSTPWIFKREYVERPWKNYLETYCVEDCDFLCIYWHFLVILLVWVPLATMIITYGTIMWKLEWGARELSARGGGRTIILAKRKTMRVTACILLAAAICRIPFTVLVYWRNNLRKEINAVDGGYSIIWFIATYLMYANCAINPIIYGFTNTRFRKAMDRTPCIACFRFGSLCCVYGKEIKEKQSPQHNNNEKLFVIEGTPQPRRKLSQMVKNLLHIHRHTVELSIAKVDEATTKPTKVTPLKIEHL</sequence>
<dbReference type="PANTHER" id="PTHR45695:SF9">
    <property type="entry name" value="LEUCOKININ RECEPTOR"/>
    <property type="match status" value="1"/>
</dbReference>
<keyword evidence="4 9" id="KW-1133">Transmembrane helix</keyword>
<evidence type="ECO:0000256" key="4">
    <source>
        <dbReference type="ARBA" id="ARBA00022989"/>
    </source>
</evidence>
<dbReference type="Pfam" id="PF00001">
    <property type="entry name" value="7tm_1"/>
    <property type="match status" value="1"/>
</dbReference>
<comment type="caution">
    <text evidence="11">The sequence shown here is derived from an EMBL/GenBank/DDBJ whole genome shotgun (WGS) entry which is preliminary data.</text>
</comment>
<keyword evidence="3 9" id="KW-0812">Transmembrane</keyword>
<feature type="transmembrane region" description="Helical" evidence="9">
    <location>
        <begin position="298"/>
        <end position="322"/>
    </location>
</feature>
<comment type="subcellular location">
    <subcellularLocation>
        <location evidence="1">Membrane</location>
        <topology evidence="1">Multi-pass membrane protein</topology>
    </subcellularLocation>
</comment>
<dbReference type="InterPro" id="IPR000276">
    <property type="entry name" value="GPCR_Rhodpsn"/>
</dbReference>
<keyword evidence="12" id="KW-1185">Reference proteome</keyword>
<dbReference type="PANTHER" id="PTHR45695">
    <property type="entry name" value="LEUCOKININ RECEPTOR-RELATED"/>
    <property type="match status" value="1"/>
</dbReference>
<feature type="transmembrane region" description="Helical" evidence="9">
    <location>
        <begin position="50"/>
        <end position="72"/>
    </location>
</feature>
<evidence type="ECO:0000256" key="2">
    <source>
        <dbReference type="ARBA" id="ARBA00010663"/>
    </source>
</evidence>
<dbReference type="PRINTS" id="PR00237">
    <property type="entry name" value="GPCRRHODOPSN"/>
</dbReference>
<dbReference type="PROSITE" id="PS50262">
    <property type="entry name" value="G_PROTEIN_RECEP_F1_2"/>
    <property type="match status" value="1"/>
</dbReference>
<dbReference type="InterPro" id="IPR017452">
    <property type="entry name" value="GPCR_Rhodpsn_7TM"/>
</dbReference>
<keyword evidence="6 9" id="KW-0472">Membrane</keyword>
<evidence type="ECO:0000256" key="7">
    <source>
        <dbReference type="ARBA" id="ARBA00023170"/>
    </source>
</evidence>
<evidence type="ECO:0000256" key="6">
    <source>
        <dbReference type="ARBA" id="ARBA00023136"/>
    </source>
</evidence>
<comment type="similarity">
    <text evidence="2">Belongs to the G-protein coupled receptor 1 family.</text>
</comment>
<dbReference type="Gene3D" id="1.20.1070.10">
    <property type="entry name" value="Rhodopsin 7-helix transmembrane proteins"/>
    <property type="match status" value="1"/>
</dbReference>
<gene>
    <name evidence="11" type="ORF">DCHRY22_LOCUS5505</name>
</gene>
<keyword evidence="8" id="KW-0807">Transducer</keyword>
<evidence type="ECO:0000256" key="9">
    <source>
        <dbReference type="SAM" id="Phobius"/>
    </source>
</evidence>
<feature type="transmembrane region" description="Helical" evidence="9">
    <location>
        <begin position="207"/>
        <end position="231"/>
    </location>
</feature>
<keyword evidence="5" id="KW-0297">G-protein coupled receptor</keyword>